<dbReference type="Proteomes" id="UP000176901">
    <property type="component" value="Unassembled WGS sequence"/>
</dbReference>
<dbReference type="Gene3D" id="2.60.40.10">
    <property type="entry name" value="Immunoglobulins"/>
    <property type="match status" value="2"/>
</dbReference>
<evidence type="ECO:0000313" key="3">
    <source>
        <dbReference type="EMBL" id="OHA67702.1"/>
    </source>
</evidence>
<keyword evidence="2" id="KW-0472">Membrane</keyword>
<keyword evidence="2" id="KW-1133">Transmembrane helix</keyword>
<evidence type="ECO:0008006" key="5">
    <source>
        <dbReference type="Google" id="ProtNLM"/>
    </source>
</evidence>
<evidence type="ECO:0000256" key="1">
    <source>
        <dbReference type="SAM" id="MobiDB-lite"/>
    </source>
</evidence>
<accession>A0A1G2R631</accession>
<dbReference type="STRING" id="1802451.A3C82_00365"/>
<evidence type="ECO:0000313" key="4">
    <source>
        <dbReference type="Proteomes" id="UP000176901"/>
    </source>
</evidence>
<dbReference type="SUPFAM" id="SSF49464">
    <property type="entry name" value="Carboxypeptidase regulatory domain-like"/>
    <property type="match status" value="1"/>
</dbReference>
<organism evidence="3 4">
    <name type="scientific">Candidatus Wildermuthbacteria bacterium RIFCSPHIGHO2_02_FULL_47_12</name>
    <dbReference type="NCBI Taxonomy" id="1802451"/>
    <lineage>
        <taxon>Bacteria</taxon>
        <taxon>Candidatus Wildermuthiibacteriota</taxon>
    </lineage>
</organism>
<dbReference type="InterPro" id="IPR013783">
    <property type="entry name" value="Ig-like_fold"/>
</dbReference>
<proteinExistence type="predicted"/>
<evidence type="ECO:0000256" key="2">
    <source>
        <dbReference type="SAM" id="Phobius"/>
    </source>
</evidence>
<comment type="caution">
    <text evidence="3">The sequence shown here is derived from an EMBL/GenBank/DDBJ whole genome shotgun (WGS) entry which is preliminary data.</text>
</comment>
<gene>
    <name evidence="3" type="ORF">A3C82_00365</name>
</gene>
<keyword evidence="2" id="KW-0812">Transmembrane</keyword>
<feature type="transmembrane region" description="Helical" evidence="2">
    <location>
        <begin position="1020"/>
        <end position="1044"/>
    </location>
</feature>
<name>A0A1G2R631_9BACT</name>
<dbReference type="InterPro" id="IPR008969">
    <property type="entry name" value="CarboxyPept-like_regulatory"/>
</dbReference>
<feature type="region of interest" description="Disordered" evidence="1">
    <location>
        <begin position="269"/>
        <end position="289"/>
    </location>
</feature>
<reference evidence="3 4" key="1">
    <citation type="journal article" date="2016" name="Nat. Commun.">
        <title>Thousands of microbial genomes shed light on interconnected biogeochemical processes in an aquifer system.</title>
        <authorList>
            <person name="Anantharaman K."/>
            <person name="Brown C.T."/>
            <person name="Hug L.A."/>
            <person name="Sharon I."/>
            <person name="Castelle C.J."/>
            <person name="Probst A.J."/>
            <person name="Thomas B.C."/>
            <person name="Singh A."/>
            <person name="Wilkins M.J."/>
            <person name="Karaoz U."/>
            <person name="Brodie E.L."/>
            <person name="Williams K.H."/>
            <person name="Hubbard S.S."/>
            <person name="Banfield J.F."/>
        </authorList>
    </citation>
    <scope>NUCLEOTIDE SEQUENCE [LARGE SCALE GENOMIC DNA]</scope>
</reference>
<dbReference type="EMBL" id="MHTW01000007">
    <property type="protein sequence ID" value="OHA67702.1"/>
    <property type="molecule type" value="Genomic_DNA"/>
</dbReference>
<dbReference type="Gene3D" id="2.60.40.1120">
    <property type="entry name" value="Carboxypeptidase-like, regulatory domain"/>
    <property type="match status" value="1"/>
</dbReference>
<sequence length="1062" mass="112619">MAGNVITADPTSGATFTVDNTAPTNQNTVFAASASAVGGAAVTVVSSGDATNAIWFAPSGTTSFTAGATKTTAGGTATSILAPATAGSYKMFVLDAAGNASSESTATLTVDNTAPTAAITYSDADGIVKSGDSLVITATFNEAMADSPVVKIAITGANTLVAANMTKTDSTHYTYSHTVGAGNGTATVALSVGTDVAGNVITADPTSGATFTVDNTAPTTVSGLASSSHTASTWSADTTIDVSWTAATDTGGSGVAGYSYLFDTSATTTPDTTSDGAGTSTTSGAQSDGNSMYFHVRAADNAENWGSASHLGPFYVDTTAPTAPGTPSTTIPTSDTTPTWTWTASTDASSGLHATTPYTVQWCTNSGFTGCAANTATSTTNSYTHSVVLADNTWYFKAKAMDALSQESSYSSNGSIVLGATGGGGSVITLLGPGYEPPVPPAGGFKVAINNGAGYTNTPVVALALQGGSNTAKMMVSDRADFAYAMQETYAAEKTWSLCSPACPDGEYTVYAKFYTSYGDSSSVVSSSIVLDTRAPKIALFDARGIYSAAEHAAFFVDTEAKADVMLQWNGSYGLVFANEQGRATVDLGAMPAGSYRVSIFAKDMAGNTGEASVIQFTVEPIKEVVAQEPVPAQEEPRTPIVNIQDILPPFIPELFLPKQEEAQEEQKKEIVIVPQEAPLVMSEQWNLFSEQSLEAFVLAPLPGEITRLTQKFLALGKTFQDIGVTKITDLEKLKSVKLTLPGLTDSPFQGMPVVALSPDVKKALPTEVVFAKTGGEVIDLSISLTFKEDGKIQQSISTLAGKPLHLTVKPESPAKSIKGYVVFKSKKPSPTLNQMPFHNVAASVLFAEPVFAYAQEQPVRTEELLLFMEFEYADLDGDGIYTAEIQAPLVAGEYEIITVMDYEDLSLGTKEIRLTTVIDPEGYVYTQLPEGKTRIVGAVVSLFWLNPKMEQYQLWPAKEYQQENPQITDDTGIYSFLVPPGLYYLKVEAPHYPVYQSDAFSVEEGKGIHMNIELKGKFWWLQLIDWKIFVVVIFGVLLLYNFYRDTIREKWMKSKNTRLDL</sequence>
<dbReference type="AlphaFoldDB" id="A0A1G2R631"/>
<protein>
    <recommendedName>
        <fullName evidence="5">Bacterial Ig-like domain-containing protein</fullName>
    </recommendedName>
</protein>